<dbReference type="Proteomes" id="UP000314294">
    <property type="component" value="Unassembled WGS sequence"/>
</dbReference>
<comment type="caution">
    <text evidence="2">The sequence shown here is derived from an EMBL/GenBank/DDBJ whole genome shotgun (WGS) entry which is preliminary data.</text>
</comment>
<accession>A0A4Z2IT80</accession>
<protein>
    <submittedName>
        <fullName evidence="2">Uncharacterized protein</fullName>
    </submittedName>
</protein>
<name>A0A4Z2IT80_9TELE</name>
<dbReference type="EMBL" id="SRLO01000048">
    <property type="protein sequence ID" value="TNN81190.1"/>
    <property type="molecule type" value="Genomic_DNA"/>
</dbReference>
<evidence type="ECO:0000313" key="3">
    <source>
        <dbReference type="Proteomes" id="UP000314294"/>
    </source>
</evidence>
<organism evidence="2 3">
    <name type="scientific">Liparis tanakae</name>
    <name type="common">Tanaka's snailfish</name>
    <dbReference type="NCBI Taxonomy" id="230148"/>
    <lineage>
        <taxon>Eukaryota</taxon>
        <taxon>Metazoa</taxon>
        <taxon>Chordata</taxon>
        <taxon>Craniata</taxon>
        <taxon>Vertebrata</taxon>
        <taxon>Euteleostomi</taxon>
        <taxon>Actinopterygii</taxon>
        <taxon>Neopterygii</taxon>
        <taxon>Teleostei</taxon>
        <taxon>Neoteleostei</taxon>
        <taxon>Acanthomorphata</taxon>
        <taxon>Eupercaria</taxon>
        <taxon>Perciformes</taxon>
        <taxon>Cottioidei</taxon>
        <taxon>Cottales</taxon>
        <taxon>Liparidae</taxon>
        <taxon>Liparis</taxon>
    </lineage>
</organism>
<dbReference type="AlphaFoldDB" id="A0A4Z2IT80"/>
<keyword evidence="3" id="KW-1185">Reference proteome</keyword>
<feature type="compositionally biased region" description="Polar residues" evidence="1">
    <location>
        <begin position="149"/>
        <end position="176"/>
    </location>
</feature>
<reference evidence="2 3" key="1">
    <citation type="submission" date="2019-03" db="EMBL/GenBank/DDBJ databases">
        <title>First draft genome of Liparis tanakae, snailfish: a comprehensive survey of snailfish specific genes.</title>
        <authorList>
            <person name="Kim W."/>
            <person name="Song I."/>
            <person name="Jeong J.-H."/>
            <person name="Kim D."/>
            <person name="Kim S."/>
            <person name="Ryu S."/>
            <person name="Song J.Y."/>
            <person name="Lee S.K."/>
        </authorList>
    </citation>
    <scope>NUCLEOTIDE SEQUENCE [LARGE SCALE GENOMIC DNA]</scope>
    <source>
        <tissue evidence="2">Muscle</tissue>
    </source>
</reference>
<evidence type="ECO:0000256" key="1">
    <source>
        <dbReference type="SAM" id="MobiDB-lite"/>
    </source>
</evidence>
<proteinExistence type="predicted"/>
<sequence>MTSSSPGGVVATFPPGPGTAGAPFFLGNSGPGNFAESRPCVMSLTAKDAPLLKPSPSRRSGVAPLLSGWTSISRKDELRLGGAGAFFFFFFMRLRKPLPRVLSLSLGIKRSSSFRLLSRKGRSFRGSMGDDTATSGSNGSEEVVKMGVTNLQIEQHSQTQSSRTEAQQRIQKNPISHETPDYTGQDY</sequence>
<dbReference type="OrthoDB" id="10616412at2759"/>
<gene>
    <name evidence="2" type="ORF">EYF80_008524</name>
</gene>
<feature type="region of interest" description="Disordered" evidence="1">
    <location>
        <begin position="148"/>
        <end position="187"/>
    </location>
</feature>
<evidence type="ECO:0000313" key="2">
    <source>
        <dbReference type="EMBL" id="TNN81190.1"/>
    </source>
</evidence>